<dbReference type="RefSeq" id="WP_084522056.1">
    <property type="nucleotide sequence ID" value="NZ_JABELX010000009.1"/>
</dbReference>
<dbReference type="InterPro" id="IPR001128">
    <property type="entry name" value="Cyt_P450"/>
</dbReference>
<dbReference type="Gene3D" id="1.10.630.10">
    <property type="entry name" value="Cytochrome P450"/>
    <property type="match status" value="1"/>
</dbReference>
<feature type="binding site" description="axial binding residue" evidence="7">
    <location>
        <position position="404"/>
    </location>
    <ligand>
        <name>heme</name>
        <dbReference type="ChEBI" id="CHEBI:30413"/>
    </ligand>
    <ligandPart>
        <name>Fe</name>
        <dbReference type="ChEBI" id="CHEBI:18248"/>
    </ligandPart>
</feature>
<keyword evidence="3 7" id="KW-0479">Metal-binding</keyword>
<dbReference type="InterPro" id="IPR050196">
    <property type="entry name" value="Cytochrome_P450_Monoox"/>
</dbReference>
<keyword evidence="10" id="KW-1185">Reference proteome</keyword>
<sequence>MSGTDSPAVMTSDVVVPLPVPSAELRTGLLRDPYRFVMDTAAEHDSLVRVGAGPLGVYVVSHPDYVRRILVTNASNYVKGSMMEPLRKALGNGLVTSEGEFWKRQRRLMQPAFHTHQLQLMEEHVSACVQRAVARWEAAADSGRSVNFLDDCIELNVEIVLGTLFSTSIDPARAERLRRLTSQVFAGLASKVWTFFLPGWFPVPGATAYRRAMAALDAEVLALIDERRTADHKPADLLGLLLAAEDADTGAGMSDQQLRDEIFTLFMSGYETTATGLTWAAYELANHPEITDKMAAELARVGATELPAFAELPDLEYGKRVIDETFRLHPAFPIWFRSTVGADDLGPYRLPANAKIILNPQITHRDSRFWDDPETFDPERFSSERFGTEQRNAYYPFGKGSRMCIGERMSTTITQVVLSAVVGTFEFSVESGFEVIPRYMVTCQPKDGLPLVLRRR</sequence>
<keyword evidence="2 7" id="KW-0349">Heme</keyword>
<evidence type="ECO:0000256" key="3">
    <source>
        <dbReference type="ARBA" id="ARBA00022723"/>
    </source>
</evidence>
<evidence type="ECO:0000313" key="10">
    <source>
        <dbReference type="Proteomes" id="UP000586827"/>
    </source>
</evidence>
<dbReference type="GO" id="GO:0020037">
    <property type="term" value="F:heme binding"/>
    <property type="evidence" value="ECO:0007669"/>
    <property type="project" value="InterPro"/>
</dbReference>
<dbReference type="SUPFAM" id="SSF48264">
    <property type="entry name" value="Cytochrome P450"/>
    <property type="match status" value="1"/>
</dbReference>
<evidence type="ECO:0000256" key="6">
    <source>
        <dbReference type="ARBA" id="ARBA00023033"/>
    </source>
</evidence>
<evidence type="ECO:0000313" key="9">
    <source>
        <dbReference type="EMBL" id="NNH73239.1"/>
    </source>
</evidence>
<gene>
    <name evidence="9" type="ORF">HLB23_25845</name>
</gene>
<evidence type="ECO:0000256" key="4">
    <source>
        <dbReference type="ARBA" id="ARBA00023002"/>
    </source>
</evidence>
<dbReference type="PRINTS" id="PR00463">
    <property type="entry name" value="EP450I"/>
</dbReference>
<dbReference type="Proteomes" id="UP000586827">
    <property type="component" value="Unassembled WGS sequence"/>
</dbReference>
<evidence type="ECO:0000256" key="7">
    <source>
        <dbReference type="PIRSR" id="PIRSR602401-1"/>
    </source>
</evidence>
<keyword evidence="5 7" id="KW-0408">Iron</keyword>
<dbReference type="InterPro" id="IPR017972">
    <property type="entry name" value="Cyt_P450_CS"/>
</dbReference>
<dbReference type="Pfam" id="PF00067">
    <property type="entry name" value="p450"/>
    <property type="match status" value="1"/>
</dbReference>
<dbReference type="GO" id="GO:0004497">
    <property type="term" value="F:monooxygenase activity"/>
    <property type="evidence" value="ECO:0007669"/>
    <property type="project" value="UniProtKB-KW"/>
</dbReference>
<comment type="caution">
    <text evidence="9">The sequence shown here is derived from an EMBL/GenBank/DDBJ whole genome shotgun (WGS) entry which is preliminary data.</text>
</comment>
<organism evidence="9 10">
    <name type="scientific">Nocardia uniformis</name>
    <dbReference type="NCBI Taxonomy" id="53432"/>
    <lineage>
        <taxon>Bacteria</taxon>
        <taxon>Bacillati</taxon>
        <taxon>Actinomycetota</taxon>
        <taxon>Actinomycetes</taxon>
        <taxon>Mycobacteriales</taxon>
        <taxon>Nocardiaceae</taxon>
        <taxon>Nocardia</taxon>
    </lineage>
</organism>
<comment type="similarity">
    <text evidence="1 8">Belongs to the cytochrome P450 family.</text>
</comment>
<dbReference type="PROSITE" id="PS00086">
    <property type="entry name" value="CYTOCHROME_P450"/>
    <property type="match status" value="1"/>
</dbReference>
<name>A0A849CDL0_9NOCA</name>
<dbReference type="PANTHER" id="PTHR24291:SF50">
    <property type="entry name" value="BIFUNCTIONAL ALBAFLAVENONE MONOOXYGENASE_TERPENE SYNTHASE"/>
    <property type="match status" value="1"/>
</dbReference>
<dbReference type="AlphaFoldDB" id="A0A849CDL0"/>
<protein>
    <submittedName>
        <fullName evidence="9">Cytochrome P450</fullName>
    </submittedName>
</protein>
<accession>A0A849CDL0</accession>
<keyword evidence="6 8" id="KW-0503">Monooxygenase</keyword>
<proteinExistence type="inferred from homology"/>
<dbReference type="EMBL" id="JABELX010000009">
    <property type="protein sequence ID" value="NNH73239.1"/>
    <property type="molecule type" value="Genomic_DNA"/>
</dbReference>
<evidence type="ECO:0000256" key="2">
    <source>
        <dbReference type="ARBA" id="ARBA00022617"/>
    </source>
</evidence>
<dbReference type="PRINTS" id="PR00385">
    <property type="entry name" value="P450"/>
</dbReference>
<dbReference type="GO" id="GO:0016705">
    <property type="term" value="F:oxidoreductase activity, acting on paired donors, with incorporation or reduction of molecular oxygen"/>
    <property type="evidence" value="ECO:0007669"/>
    <property type="project" value="InterPro"/>
</dbReference>
<evidence type="ECO:0000256" key="5">
    <source>
        <dbReference type="ARBA" id="ARBA00023004"/>
    </source>
</evidence>
<dbReference type="InterPro" id="IPR036396">
    <property type="entry name" value="Cyt_P450_sf"/>
</dbReference>
<evidence type="ECO:0000256" key="1">
    <source>
        <dbReference type="ARBA" id="ARBA00010617"/>
    </source>
</evidence>
<evidence type="ECO:0000256" key="8">
    <source>
        <dbReference type="RuleBase" id="RU000461"/>
    </source>
</evidence>
<comment type="cofactor">
    <cofactor evidence="7">
        <name>heme</name>
        <dbReference type="ChEBI" id="CHEBI:30413"/>
    </cofactor>
</comment>
<dbReference type="GO" id="GO:0005506">
    <property type="term" value="F:iron ion binding"/>
    <property type="evidence" value="ECO:0007669"/>
    <property type="project" value="InterPro"/>
</dbReference>
<keyword evidence="4 8" id="KW-0560">Oxidoreductase</keyword>
<dbReference type="InterPro" id="IPR002401">
    <property type="entry name" value="Cyt_P450_E_grp-I"/>
</dbReference>
<reference evidence="9 10" key="1">
    <citation type="submission" date="2020-05" db="EMBL/GenBank/DDBJ databases">
        <title>MicrobeNet Type strains.</title>
        <authorList>
            <person name="Nicholson A.C."/>
        </authorList>
    </citation>
    <scope>NUCLEOTIDE SEQUENCE [LARGE SCALE GENOMIC DNA]</scope>
    <source>
        <strain evidence="9 10">JCM 3224</strain>
    </source>
</reference>
<dbReference type="PANTHER" id="PTHR24291">
    <property type="entry name" value="CYTOCHROME P450 FAMILY 4"/>
    <property type="match status" value="1"/>
</dbReference>